<feature type="compositionally biased region" description="Basic and acidic residues" evidence="1">
    <location>
        <begin position="101"/>
        <end position="123"/>
    </location>
</feature>
<name>A0A6A3IVH1_9STRA</name>
<feature type="compositionally biased region" description="Polar residues" evidence="1">
    <location>
        <begin position="128"/>
        <end position="146"/>
    </location>
</feature>
<dbReference type="Proteomes" id="UP000429607">
    <property type="component" value="Unassembled WGS sequence"/>
</dbReference>
<dbReference type="EMBL" id="QXFV01002587">
    <property type="protein sequence ID" value="KAE8985772.1"/>
    <property type="molecule type" value="Genomic_DNA"/>
</dbReference>
<comment type="caution">
    <text evidence="2">The sequence shown here is derived from an EMBL/GenBank/DDBJ whole genome shotgun (WGS) entry which is preliminary data.</text>
</comment>
<reference evidence="2 3" key="1">
    <citation type="submission" date="2018-09" db="EMBL/GenBank/DDBJ databases">
        <title>Genomic investigation of the strawberry pathogen Phytophthora fragariae indicates pathogenicity is determined by transcriptional variation in three key races.</title>
        <authorList>
            <person name="Adams T.M."/>
            <person name="Armitage A.D."/>
            <person name="Sobczyk M.K."/>
            <person name="Bates H.J."/>
            <person name="Dunwell J.M."/>
            <person name="Nellist C.F."/>
            <person name="Harrison R.J."/>
        </authorList>
    </citation>
    <scope>NUCLEOTIDE SEQUENCE [LARGE SCALE GENOMIC DNA]</scope>
    <source>
        <strain evidence="2 3">SCRP249</strain>
    </source>
</reference>
<protein>
    <submittedName>
        <fullName evidence="2">Uncharacterized protein</fullName>
    </submittedName>
</protein>
<feature type="region of interest" description="Disordered" evidence="1">
    <location>
        <begin position="101"/>
        <end position="146"/>
    </location>
</feature>
<proteinExistence type="predicted"/>
<sequence length="353" mass="38977">MHRRERAKVVILSSEETYCYAKAVFDPVIVNLASLATPAFVTALKSWKDIVRSGLETVEADSTTRPDETEESDDPDTSDTSSDITPADLIDTMNFIRELEQDKAGSNDTALDSKRESAVDKNEATLAATPTPSKAASGTMSASRSKAPTLLVTKAASPSTPKLYPTKAVSPAKKKRYPVKATVRVTTATKVVSKGGILVVLRIPKKPKVRHSTRTKLKQTKLPKGAKPQKLAAIVLPGKIVPEILANDPTIIDDDFMNSRVARSKRDHVYTDNYDCNFVIPKNLILKLDAVVKAEKKKRSKSNYFNQTADDNHPERTTEEIIAYFPGGTPEVTRMNEFYNVVRKLDAWKEDVD</sequence>
<feature type="region of interest" description="Disordered" evidence="1">
    <location>
        <begin position="58"/>
        <end position="87"/>
    </location>
</feature>
<gene>
    <name evidence="2" type="ORF">PR001_g22794</name>
</gene>
<feature type="compositionally biased region" description="Acidic residues" evidence="1">
    <location>
        <begin position="68"/>
        <end position="77"/>
    </location>
</feature>
<evidence type="ECO:0000313" key="3">
    <source>
        <dbReference type="Proteomes" id="UP000429607"/>
    </source>
</evidence>
<dbReference type="AlphaFoldDB" id="A0A6A3IVH1"/>
<evidence type="ECO:0000313" key="2">
    <source>
        <dbReference type="EMBL" id="KAE8985772.1"/>
    </source>
</evidence>
<accession>A0A6A3IVH1</accession>
<organism evidence="2 3">
    <name type="scientific">Phytophthora rubi</name>
    <dbReference type="NCBI Taxonomy" id="129364"/>
    <lineage>
        <taxon>Eukaryota</taxon>
        <taxon>Sar</taxon>
        <taxon>Stramenopiles</taxon>
        <taxon>Oomycota</taxon>
        <taxon>Peronosporomycetes</taxon>
        <taxon>Peronosporales</taxon>
        <taxon>Peronosporaceae</taxon>
        <taxon>Phytophthora</taxon>
    </lineage>
</organism>
<evidence type="ECO:0000256" key="1">
    <source>
        <dbReference type="SAM" id="MobiDB-lite"/>
    </source>
</evidence>